<organism evidence="10 11">
    <name type="scientific">Gemmata obscuriglobus</name>
    <dbReference type="NCBI Taxonomy" id="114"/>
    <lineage>
        <taxon>Bacteria</taxon>
        <taxon>Pseudomonadati</taxon>
        <taxon>Planctomycetota</taxon>
        <taxon>Planctomycetia</taxon>
        <taxon>Gemmatales</taxon>
        <taxon>Gemmataceae</taxon>
        <taxon>Gemmata</taxon>
    </lineage>
</organism>
<evidence type="ECO:0000313" key="11">
    <source>
        <dbReference type="Proteomes" id="UP000245802"/>
    </source>
</evidence>
<name>A0A2Z3HKF4_9BACT</name>
<evidence type="ECO:0000256" key="1">
    <source>
        <dbReference type="ARBA" id="ARBA00001947"/>
    </source>
</evidence>
<evidence type="ECO:0000313" key="10">
    <source>
        <dbReference type="EMBL" id="AWM41960.1"/>
    </source>
</evidence>
<dbReference type="PANTHER" id="PTHR13325">
    <property type="entry name" value="PROTEASE M50 MEMBRANE-BOUND TRANSCRIPTION FACTOR SITE 2 PROTEASE"/>
    <property type="match status" value="1"/>
</dbReference>
<evidence type="ECO:0000259" key="9">
    <source>
        <dbReference type="Pfam" id="PF02163"/>
    </source>
</evidence>
<keyword evidence="4 8" id="KW-0812">Transmembrane</keyword>
<keyword evidence="6 8" id="KW-0472">Membrane</keyword>
<dbReference type="GO" id="GO:0012505">
    <property type="term" value="C:endomembrane system"/>
    <property type="evidence" value="ECO:0007669"/>
    <property type="project" value="UniProtKB-SubCell"/>
</dbReference>
<feature type="transmembrane region" description="Helical" evidence="8">
    <location>
        <begin position="162"/>
        <end position="183"/>
    </location>
</feature>
<evidence type="ECO:0000256" key="6">
    <source>
        <dbReference type="ARBA" id="ARBA00023136"/>
    </source>
</evidence>
<dbReference type="AlphaFoldDB" id="A0A2Z3HKF4"/>
<dbReference type="OrthoDB" id="9759690at2"/>
<accession>A0A2Z3HKF4</accession>
<sequence>MANDLIANLNNPAERRKSVRLRVRPDLQSFEQKYEGKTFTVIKDPVCLRYYRFSRQEHFVFGLFDGKHTMEEVQEAFEEEFKPMRLELADLEGFARQLVTAGLVQNEQPGAARHLFERRAKQRRMRRLATVSNILYLKIPVFDPDRLLTWMYGYLRWVFTAWFFAASVGLMLAAIVHVTLHYNTFQAKLPAYQEFFTWNSVLYMWLSLGVVKVIHEFGHGLSCKAFKGECHEMGVLLMCLSPALYANVTDAWTLADKWKRIIISFAGIYVELVIASIATFVWWYTPAYPTANNIALCIMVLCSVSTVMFNANPLMRFDGYYMLADWLEVPNLREKANRFLNNLFLSKCLGVDVPPEAYMAPWRKWLFVIYAVGSWVYKWVVTFSILWFLADFMGPKLKVLSQMLALMSLASVFVFPTYKVIKNIRQRGRLPDMKAARVYITLAVFAAFVAAFFFLPLPVSRVHETGLVAIDPEHLEGVMLSEPARLVKLEGASPGQAVRKGQLLGTFESTALEIELAKAKAARATQQQTADMLNKKVLKAQGAGDAANEQRFLNEYVRAKAQADTAERDVARLLKRQIGVRELRATRDGTLITAPKRDEIGKLFDKGYTETTPVFSVGDPLKLVLKVPVTPYDYRLLKEDLTARSELDVSVCVKGRSDRTFSGKVHRDKLPAQNAATIPLALSQRGGGSLAVKPNEDPNLLAPLAQVYLVEVEMTDPDTAIDPGQLVSVKIHSRWRSGAWWVARELSNALDIGLY</sequence>
<dbReference type="GO" id="GO:0031293">
    <property type="term" value="P:membrane protein intracellular domain proteolysis"/>
    <property type="evidence" value="ECO:0007669"/>
    <property type="project" value="TreeGrafter"/>
</dbReference>
<dbReference type="KEGG" id="gog:C1280_36525"/>
<feature type="domain" description="Peptidase M50" evidence="9">
    <location>
        <begin position="205"/>
        <end position="288"/>
    </location>
</feature>
<keyword evidence="11" id="KW-1185">Reference proteome</keyword>
<dbReference type="GO" id="GO:0005737">
    <property type="term" value="C:cytoplasm"/>
    <property type="evidence" value="ECO:0007669"/>
    <property type="project" value="TreeGrafter"/>
</dbReference>
<feature type="coiled-coil region" evidence="7">
    <location>
        <begin position="516"/>
        <end position="576"/>
    </location>
</feature>
<dbReference type="Gene3D" id="1.10.287.470">
    <property type="entry name" value="Helix hairpin bin"/>
    <property type="match status" value="1"/>
</dbReference>
<feature type="transmembrane region" description="Helical" evidence="8">
    <location>
        <begin position="399"/>
        <end position="418"/>
    </location>
</feature>
<gene>
    <name evidence="10" type="ORF">C1280_36525</name>
</gene>
<dbReference type="RefSeq" id="WP_010036673.1">
    <property type="nucleotide sequence ID" value="NZ_CP025958.1"/>
</dbReference>
<comment type="subcellular location">
    <subcellularLocation>
        <location evidence="2">Endomembrane system</location>
        <topology evidence="2">Multi-pass membrane protein</topology>
    </subcellularLocation>
</comment>
<comment type="similarity">
    <text evidence="3">Belongs to the peptidase M50B family.</text>
</comment>
<feature type="transmembrane region" description="Helical" evidence="8">
    <location>
        <begin position="290"/>
        <end position="311"/>
    </location>
</feature>
<keyword evidence="5 8" id="KW-1133">Transmembrane helix</keyword>
<dbReference type="Pfam" id="PF02163">
    <property type="entry name" value="Peptidase_M50"/>
    <property type="match status" value="1"/>
</dbReference>
<evidence type="ECO:0000256" key="8">
    <source>
        <dbReference type="SAM" id="Phobius"/>
    </source>
</evidence>
<dbReference type="EMBL" id="CP025958">
    <property type="protein sequence ID" value="AWM41960.1"/>
    <property type="molecule type" value="Genomic_DNA"/>
</dbReference>
<dbReference type="Proteomes" id="UP000245802">
    <property type="component" value="Chromosome"/>
</dbReference>
<feature type="transmembrane region" description="Helical" evidence="8">
    <location>
        <begin position="195"/>
        <end position="215"/>
    </location>
</feature>
<dbReference type="Gene3D" id="2.40.50.100">
    <property type="match status" value="1"/>
</dbReference>
<protein>
    <recommendedName>
        <fullName evidence="9">Peptidase M50 domain-containing protein</fullName>
    </recommendedName>
</protein>
<comment type="cofactor">
    <cofactor evidence="1">
        <name>Zn(2+)</name>
        <dbReference type="ChEBI" id="CHEBI:29105"/>
    </cofactor>
</comment>
<evidence type="ECO:0000256" key="7">
    <source>
        <dbReference type="SAM" id="Coils"/>
    </source>
</evidence>
<reference evidence="10 11" key="1">
    <citation type="submission" date="2018-01" db="EMBL/GenBank/DDBJ databases">
        <title>G. obscuriglobus.</title>
        <authorList>
            <person name="Franke J."/>
            <person name="Blomberg W."/>
            <person name="Selmecki A."/>
        </authorList>
    </citation>
    <scope>NUCLEOTIDE SEQUENCE [LARGE SCALE GENOMIC DNA]</scope>
    <source>
        <strain evidence="10 11">DSM 5831</strain>
    </source>
</reference>
<feature type="transmembrane region" description="Helical" evidence="8">
    <location>
        <begin position="438"/>
        <end position="457"/>
    </location>
</feature>
<evidence type="ECO:0000256" key="4">
    <source>
        <dbReference type="ARBA" id="ARBA00022692"/>
    </source>
</evidence>
<dbReference type="PANTHER" id="PTHR13325:SF3">
    <property type="entry name" value="MEMBRANE-BOUND TRANSCRIPTION FACTOR SITE-2 PROTEASE"/>
    <property type="match status" value="1"/>
</dbReference>
<dbReference type="InterPro" id="IPR001193">
    <property type="entry name" value="MBTPS2"/>
</dbReference>
<evidence type="ECO:0000256" key="5">
    <source>
        <dbReference type="ARBA" id="ARBA00022989"/>
    </source>
</evidence>
<dbReference type="GO" id="GO:0016020">
    <property type="term" value="C:membrane"/>
    <property type="evidence" value="ECO:0007669"/>
    <property type="project" value="InterPro"/>
</dbReference>
<evidence type="ECO:0000256" key="3">
    <source>
        <dbReference type="ARBA" id="ARBA00007931"/>
    </source>
</evidence>
<dbReference type="GO" id="GO:0004222">
    <property type="term" value="F:metalloendopeptidase activity"/>
    <property type="evidence" value="ECO:0007669"/>
    <property type="project" value="InterPro"/>
</dbReference>
<evidence type="ECO:0000256" key="2">
    <source>
        <dbReference type="ARBA" id="ARBA00004127"/>
    </source>
</evidence>
<dbReference type="InterPro" id="IPR008915">
    <property type="entry name" value="Peptidase_M50"/>
</dbReference>
<keyword evidence="7" id="KW-0175">Coiled coil</keyword>
<feature type="transmembrane region" description="Helical" evidence="8">
    <location>
        <begin position="365"/>
        <end position="387"/>
    </location>
</feature>
<proteinExistence type="inferred from homology"/>
<feature type="transmembrane region" description="Helical" evidence="8">
    <location>
        <begin position="262"/>
        <end position="284"/>
    </location>
</feature>